<gene>
    <name evidence="3" type="ORF">SISNIDRAFT_452770</name>
</gene>
<keyword evidence="4" id="KW-1185">Reference proteome</keyword>
<evidence type="ECO:0000259" key="2">
    <source>
        <dbReference type="Pfam" id="PF00339"/>
    </source>
</evidence>
<sequence>MGNPELEKDIAVPADSNGAPPEETLPAYEAHPSPTHAVRLTEHIFDVRDETTGQPWAILKVKSFAGSSKSLPIFRVGDTITGSVELDLHESTSVHEISVKIVGGIINPQNRVFRNSENSFSSDEPFLELSTVLWTPKHGDPHNPSSTEKHTHLKGQYTFPFELKLPLTVDVKVDHGKTETFPLPPHFTPHLSDISLNYFLSCEISSGLLHSHAVVGKNVGVLPIEQPSPPSPLRELAYSEGKEAPGPDADPEGWHTLAPVKIAGQLYHNEDVEITAVLSLAKPLVYTRGTFIPLHLHLSSPSKQALDLVATPESIQVCLARFVNGGRDALKKTDTAMGPQTLANCEAMAILWHHGSRGTAESSENENERVFSGEIKLKGDTPASCVFPHLVVRHHVVILPFKATGFEPAAKKILTTEKVDIVARLPNGPRPVSSAPQGAVEPPLTDYKEWGNLSNFWVFTAF</sequence>
<reference evidence="3 4" key="1">
    <citation type="journal article" date="2016" name="Mol. Biol. Evol.">
        <title>Comparative Genomics of Early-Diverging Mushroom-Forming Fungi Provides Insights into the Origins of Lignocellulose Decay Capabilities.</title>
        <authorList>
            <person name="Nagy L.G."/>
            <person name="Riley R."/>
            <person name="Tritt A."/>
            <person name="Adam C."/>
            <person name="Daum C."/>
            <person name="Floudas D."/>
            <person name="Sun H."/>
            <person name="Yadav J.S."/>
            <person name="Pangilinan J."/>
            <person name="Larsson K.H."/>
            <person name="Matsuura K."/>
            <person name="Barry K."/>
            <person name="Labutti K."/>
            <person name="Kuo R."/>
            <person name="Ohm R.A."/>
            <person name="Bhattacharya S.S."/>
            <person name="Shirouzu T."/>
            <person name="Yoshinaga Y."/>
            <person name="Martin F.M."/>
            <person name="Grigoriev I.V."/>
            <person name="Hibbett D.S."/>
        </authorList>
    </citation>
    <scope>NUCLEOTIDE SEQUENCE [LARGE SCALE GENOMIC DNA]</scope>
    <source>
        <strain evidence="3 4">HHB9708</strain>
    </source>
</reference>
<proteinExistence type="predicted"/>
<organism evidence="3 4">
    <name type="scientific">Sistotremastrum niveocremeum HHB9708</name>
    <dbReference type="NCBI Taxonomy" id="1314777"/>
    <lineage>
        <taxon>Eukaryota</taxon>
        <taxon>Fungi</taxon>
        <taxon>Dikarya</taxon>
        <taxon>Basidiomycota</taxon>
        <taxon>Agaricomycotina</taxon>
        <taxon>Agaricomycetes</taxon>
        <taxon>Sistotremastrales</taxon>
        <taxon>Sistotremastraceae</taxon>
        <taxon>Sertulicium</taxon>
        <taxon>Sertulicium niveocremeum</taxon>
    </lineage>
</organism>
<accession>A0A164W2A0</accession>
<dbReference type="OrthoDB" id="3261578at2759"/>
<dbReference type="Gene3D" id="2.60.40.640">
    <property type="match status" value="1"/>
</dbReference>
<protein>
    <recommendedName>
        <fullName evidence="2">Arrestin-like N-terminal domain-containing protein</fullName>
    </recommendedName>
</protein>
<dbReference type="SUPFAM" id="SSF81296">
    <property type="entry name" value="E set domains"/>
    <property type="match status" value="1"/>
</dbReference>
<dbReference type="Pfam" id="PF00339">
    <property type="entry name" value="Arrestin_N"/>
    <property type="match status" value="1"/>
</dbReference>
<evidence type="ECO:0000313" key="3">
    <source>
        <dbReference type="EMBL" id="KZS94680.1"/>
    </source>
</evidence>
<dbReference type="InterPro" id="IPR011021">
    <property type="entry name" value="Arrestin-like_N"/>
</dbReference>
<evidence type="ECO:0000256" key="1">
    <source>
        <dbReference type="SAM" id="MobiDB-lite"/>
    </source>
</evidence>
<evidence type="ECO:0000313" key="4">
    <source>
        <dbReference type="Proteomes" id="UP000076722"/>
    </source>
</evidence>
<feature type="region of interest" description="Disordered" evidence="1">
    <location>
        <begin position="1"/>
        <end position="24"/>
    </location>
</feature>
<feature type="domain" description="Arrestin-like N-terminal" evidence="2">
    <location>
        <begin position="69"/>
        <end position="168"/>
    </location>
</feature>
<dbReference type="AlphaFoldDB" id="A0A164W2A0"/>
<dbReference type="EMBL" id="KV419403">
    <property type="protein sequence ID" value="KZS94680.1"/>
    <property type="molecule type" value="Genomic_DNA"/>
</dbReference>
<dbReference type="InterPro" id="IPR014752">
    <property type="entry name" value="Arrestin-like_C"/>
</dbReference>
<dbReference type="Proteomes" id="UP000076722">
    <property type="component" value="Unassembled WGS sequence"/>
</dbReference>
<name>A0A164W2A0_9AGAM</name>
<feature type="compositionally biased region" description="Basic and acidic residues" evidence="1">
    <location>
        <begin position="1"/>
        <end position="10"/>
    </location>
</feature>
<dbReference type="InterPro" id="IPR014756">
    <property type="entry name" value="Ig_E-set"/>
</dbReference>